<comment type="caution">
    <text evidence="3">The sequence shown here is derived from an EMBL/GenBank/DDBJ whole genome shotgun (WGS) entry which is preliminary data.</text>
</comment>
<reference evidence="3 4" key="1">
    <citation type="submission" date="2016-06" db="EMBL/GenBank/DDBJ databases">
        <title>Evolution of pathogenesis and genome organization in the Tremellales.</title>
        <authorList>
            <person name="Cuomo C."/>
            <person name="Litvintseva A."/>
            <person name="Heitman J."/>
            <person name="Chen Y."/>
            <person name="Sun S."/>
            <person name="Springer D."/>
            <person name="Dromer F."/>
            <person name="Young S."/>
            <person name="Zeng Q."/>
            <person name="Chapman S."/>
            <person name="Gujja S."/>
            <person name="Saif S."/>
            <person name="Birren B."/>
        </authorList>
    </citation>
    <scope>NUCLEOTIDE SEQUENCE [LARGE SCALE GENOMIC DNA]</scope>
    <source>
        <strain evidence="3 4">ATCC 28783</strain>
    </source>
</reference>
<dbReference type="InParanoid" id="A0A4Q1BHZ2"/>
<protein>
    <recommendedName>
        <fullName evidence="2">YCII-related domain-containing protein</fullName>
    </recommendedName>
</protein>
<dbReference type="Gene3D" id="3.30.70.1060">
    <property type="entry name" value="Dimeric alpha+beta barrel"/>
    <property type="match status" value="1"/>
</dbReference>
<dbReference type="EMBL" id="SDIL01000073">
    <property type="protein sequence ID" value="RXK37258.1"/>
    <property type="molecule type" value="Genomic_DNA"/>
</dbReference>
<sequence length="147" mass="16638">MSEHTSSIDSSPVVTDTTQEAPNGNGTGQKTKAKLFFAFMPDYEDENTLTKRLKVREEHLQRFQRDKENGMFTFGRGYLPPPQSSLYSHPSLKPGQQAMAGSVLLMTSESLSAAWERVKDDVYWTAGVWDKERGRVEEFVKMPGDEE</sequence>
<accession>A0A4Q1BHZ2</accession>
<dbReference type="Proteomes" id="UP000289152">
    <property type="component" value="Unassembled WGS sequence"/>
</dbReference>
<keyword evidence="4" id="KW-1185">Reference proteome</keyword>
<dbReference type="SUPFAM" id="SSF54909">
    <property type="entry name" value="Dimeric alpha+beta barrel"/>
    <property type="match status" value="1"/>
</dbReference>
<dbReference type="InterPro" id="IPR005545">
    <property type="entry name" value="YCII"/>
</dbReference>
<evidence type="ECO:0000259" key="2">
    <source>
        <dbReference type="Pfam" id="PF03795"/>
    </source>
</evidence>
<dbReference type="InterPro" id="IPR051807">
    <property type="entry name" value="Sec-metab_biosynth-assoc"/>
</dbReference>
<evidence type="ECO:0000313" key="3">
    <source>
        <dbReference type="EMBL" id="RXK37258.1"/>
    </source>
</evidence>
<feature type="domain" description="YCII-related" evidence="2">
    <location>
        <begin position="43"/>
        <end position="130"/>
    </location>
</feature>
<evidence type="ECO:0000256" key="1">
    <source>
        <dbReference type="SAM" id="MobiDB-lite"/>
    </source>
</evidence>
<proteinExistence type="predicted"/>
<dbReference type="OrthoDB" id="5519740at2759"/>
<dbReference type="AlphaFoldDB" id="A0A4Q1BHZ2"/>
<dbReference type="PANTHER" id="PTHR33606">
    <property type="entry name" value="PROTEIN YCII"/>
    <property type="match status" value="1"/>
</dbReference>
<dbReference type="InterPro" id="IPR011008">
    <property type="entry name" value="Dimeric_a/b-barrel"/>
</dbReference>
<feature type="region of interest" description="Disordered" evidence="1">
    <location>
        <begin position="1"/>
        <end position="30"/>
    </location>
</feature>
<name>A0A4Q1BHZ2_TREME</name>
<organism evidence="3 4">
    <name type="scientific">Tremella mesenterica</name>
    <name type="common">Jelly fungus</name>
    <dbReference type="NCBI Taxonomy" id="5217"/>
    <lineage>
        <taxon>Eukaryota</taxon>
        <taxon>Fungi</taxon>
        <taxon>Dikarya</taxon>
        <taxon>Basidiomycota</taxon>
        <taxon>Agaricomycotina</taxon>
        <taxon>Tremellomycetes</taxon>
        <taxon>Tremellales</taxon>
        <taxon>Tremellaceae</taxon>
        <taxon>Tremella</taxon>
    </lineage>
</organism>
<dbReference type="Pfam" id="PF03795">
    <property type="entry name" value="YCII"/>
    <property type="match status" value="1"/>
</dbReference>
<gene>
    <name evidence="3" type="ORF">M231_05479</name>
</gene>
<dbReference type="VEuPathDB" id="FungiDB:TREMEDRAFT_33268"/>
<dbReference type="PANTHER" id="PTHR33606:SF3">
    <property type="entry name" value="PROTEIN YCII"/>
    <property type="match status" value="1"/>
</dbReference>
<evidence type="ECO:0000313" key="4">
    <source>
        <dbReference type="Proteomes" id="UP000289152"/>
    </source>
</evidence>